<keyword evidence="3" id="KW-1185">Reference proteome</keyword>
<feature type="compositionally biased region" description="Acidic residues" evidence="1">
    <location>
        <begin position="139"/>
        <end position="153"/>
    </location>
</feature>
<protein>
    <submittedName>
        <fullName evidence="2">Uncharacterized protein</fullName>
    </submittedName>
</protein>
<evidence type="ECO:0000313" key="3">
    <source>
        <dbReference type="Proteomes" id="UP000010878"/>
    </source>
</evidence>
<dbReference type="GeneID" id="14403889"/>
<feature type="region of interest" description="Disordered" evidence="1">
    <location>
        <begin position="25"/>
        <end position="45"/>
    </location>
</feature>
<organism evidence="2 3">
    <name type="scientific">Natronococcus occultus SP4</name>
    <dbReference type="NCBI Taxonomy" id="694430"/>
    <lineage>
        <taxon>Archaea</taxon>
        <taxon>Methanobacteriati</taxon>
        <taxon>Methanobacteriota</taxon>
        <taxon>Stenosarchaea group</taxon>
        <taxon>Halobacteria</taxon>
        <taxon>Halobacteriales</taxon>
        <taxon>Natrialbaceae</taxon>
        <taxon>Natronococcus</taxon>
    </lineage>
</organism>
<dbReference type="PROSITE" id="PS51257">
    <property type="entry name" value="PROKAR_LIPOPROTEIN"/>
    <property type="match status" value="1"/>
</dbReference>
<evidence type="ECO:0000256" key="1">
    <source>
        <dbReference type="SAM" id="MobiDB-lite"/>
    </source>
</evidence>
<dbReference type="EMBL" id="CP003929">
    <property type="protein sequence ID" value="AGB37984.1"/>
    <property type="molecule type" value="Genomic_DNA"/>
</dbReference>
<feature type="compositionally biased region" description="Acidic residues" evidence="1">
    <location>
        <begin position="28"/>
        <end position="45"/>
    </location>
</feature>
<gene>
    <name evidence="2" type="ORF">Natoc_2205</name>
</gene>
<proteinExistence type="predicted"/>
<dbReference type="HOGENOM" id="CLU_1709178_0_0_2"/>
<dbReference type="eggNOG" id="ENOG502N5F9">
    <property type="taxonomic scope" value="Archaea"/>
</dbReference>
<dbReference type="Proteomes" id="UP000010878">
    <property type="component" value="Chromosome"/>
</dbReference>
<dbReference type="KEGG" id="nou:Natoc_2205"/>
<reference evidence="2 3" key="1">
    <citation type="submission" date="2012-11" db="EMBL/GenBank/DDBJ databases">
        <title>FINISHED of Natronococcus occultus SP4, DSM 3396.</title>
        <authorList>
            <consortium name="DOE Joint Genome Institute"/>
            <person name="Eisen J."/>
            <person name="Huntemann M."/>
            <person name="Wei C.-L."/>
            <person name="Han J."/>
            <person name="Detter J.C."/>
            <person name="Han C."/>
            <person name="Tapia R."/>
            <person name="Chen A."/>
            <person name="Kyrpides N."/>
            <person name="Mavromatis K."/>
            <person name="Markowitz V."/>
            <person name="Szeto E."/>
            <person name="Ivanova N."/>
            <person name="Mikhailova N."/>
            <person name="Ovchinnikova G."/>
            <person name="Pagani I."/>
            <person name="Pati A."/>
            <person name="Goodwin L."/>
            <person name="Nordberg H.P."/>
            <person name="Cantor M.N."/>
            <person name="Hua S.X."/>
            <person name="Woyke T."/>
            <person name="Eisen J."/>
            <person name="Klenk H.-P."/>
            <person name="Klenk H.-P."/>
        </authorList>
    </citation>
    <scope>NUCLEOTIDE SEQUENCE [LARGE SCALE GENOMIC DNA]</scope>
    <source>
        <strain evidence="2 3">SP4</strain>
    </source>
</reference>
<dbReference type="RefSeq" id="WP_015321427.1">
    <property type="nucleotide sequence ID" value="NC_019974.1"/>
</dbReference>
<feature type="region of interest" description="Disordered" evidence="1">
    <location>
        <begin position="133"/>
        <end position="153"/>
    </location>
</feature>
<evidence type="ECO:0000313" key="2">
    <source>
        <dbReference type="EMBL" id="AGB37984.1"/>
    </source>
</evidence>
<dbReference type="AlphaFoldDB" id="L0K0W3"/>
<name>L0K0W3_9EURY</name>
<accession>L0K0W3</accession>
<sequence length="153" mass="16577">MERTPLTRRRFGAATVALATIGTAGCIDGDDGDRDDGDDETFDLEDPGTLTILLETEDGEPVSTDVEVTLRKEEEEFTGNYDDVEDGRIVADTLLYEGEYAVVAESTDGEFDEVEETVTVEEDEDAEVTLVLEGATPDTEVDDEELAADDEAA</sequence>